<comment type="subcellular location">
    <subcellularLocation>
        <location evidence="1">Membrane</location>
    </subcellularLocation>
</comment>
<protein>
    <submittedName>
        <fullName evidence="9">Methyl-accepting chemotaxis protein</fullName>
    </submittedName>
</protein>
<dbReference type="Pfam" id="PF00015">
    <property type="entry name" value="MCPsignal"/>
    <property type="match status" value="1"/>
</dbReference>
<dbReference type="SMART" id="SM00283">
    <property type="entry name" value="MA"/>
    <property type="match status" value="1"/>
</dbReference>
<dbReference type="InterPro" id="IPR004089">
    <property type="entry name" value="MCPsignal_dom"/>
</dbReference>
<dbReference type="EMBL" id="JAKOGG010000004">
    <property type="protein sequence ID" value="MCS4556342.1"/>
    <property type="molecule type" value="Genomic_DNA"/>
</dbReference>
<evidence type="ECO:0000256" key="1">
    <source>
        <dbReference type="ARBA" id="ARBA00004370"/>
    </source>
</evidence>
<dbReference type="Gene3D" id="1.10.287.950">
    <property type="entry name" value="Methyl-accepting chemotaxis protein"/>
    <property type="match status" value="1"/>
</dbReference>
<gene>
    <name evidence="9" type="ORF">L9G74_07830</name>
</gene>
<keyword evidence="10" id="KW-1185">Reference proteome</keyword>
<feature type="domain" description="Methyl-accepting transducer" evidence="7">
    <location>
        <begin position="361"/>
        <end position="597"/>
    </location>
</feature>
<keyword evidence="6" id="KW-0472">Membrane</keyword>
<comment type="caution">
    <text evidence="9">The sequence shown here is derived from an EMBL/GenBank/DDBJ whole genome shotgun (WGS) entry which is preliminary data.</text>
</comment>
<evidence type="ECO:0000256" key="3">
    <source>
        <dbReference type="ARBA" id="ARBA00029447"/>
    </source>
</evidence>
<reference evidence="10" key="2">
    <citation type="submission" date="2023-07" db="EMBL/GenBank/DDBJ databases">
        <title>Shewanella mangrovi sp. nov., an acetaldehyde- degrading bacterium isolated from mangrove sediment.</title>
        <authorList>
            <person name="Liu Y."/>
        </authorList>
    </citation>
    <scope>NUCLEOTIDE SEQUENCE [LARGE SCALE GENOMIC DNA]</scope>
    <source>
        <strain evidence="10">C32</strain>
    </source>
</reference>
<dbReference type="Proteomes" id="UP001201549">
    <property type="component" value="Unassembled WGS sequence"/>
</dbReference>
<evidence type="ECO:0000259" key="7">
    <source>
        <dbReference type="PROSITE" id="PS50111"/>
    </source>
</evidence>
<feature type="coiled-coil region" evidence="5">
    <location>
        <begin position="216"/>
        <end position="243"/>
    </location>
</feature>
<dbReference type="SUPFAM" id="SSF58104">
    <property type="entry name" value="Methyl-accepting chemotaxis protein (MCP) signaling domain"/>
    <property type="match status" value="1"/>
</dbReference>
<organism evidence="9 10">
    <name type="scientific">Shewanella electrica</name>
    <dbReference type="NCBI Taxonomy" id="515560"/>
    <lineage>
        <taxon>Bacteria</taxon>
        <taxon>Pseudomonadati</taxon>
        <taxon>Pseudomonadota</taxon>
        <taxon>Gammaproteobacteria</taxon>
        <taxon>Alteromonadales</taxon>
        <taxon>Shewanellaceae</taxon>
        <taxon>Shewanella</taxon>
    </lineage>
</organism>
<evidence type="ECO:0000313" key="9">
    <source>
        <dbReference type="EMBL" id="MCS4556342.1"/>
    </source>
</evidence>
<keyword evidence="6" id="KW-1133">Transmembrane helix</keyword>
<reference evidence="9 10" key="1">
    <citation type="submission" date="2022-02" db="EMBL/GenBank/DDBJ databases">
        <authorList>
            <person name="Zhuang L."/>
        </authorList>
    </citation>
    <scope>NUCLEOTIDE SEQUENCE [LARGE SCALE GENOMIC DNA]</scope>
    <source>
        <strain evidence="9 10">C32</strain>
    </source>
</reference>
<evidence type="ECO:0000256" key="2">
    <source>
        <dbReference type="ARBA" id="ARBA00023224"/>
    </source>
</evidence>
<feature type="transmembrane region" description="Helical" evidence="6">
    <location>
        <begin position="281"/>
        <end position="304"/>
    </location>
</feature>
<dbReference type="InterPro" id="IPR004090">
    <property type="entry name" value="Chemotax_Me-accpt_rcpt"/>
</dbReference>
<evidence type="ECO:0000256" key="6">
    <source>
        <dbReference type="SAM" id="Phobius"/>
    </source>
</evidence>
<dbReference type="PANTHER" id="PTHR32089:SF70">
    <property type="entry name" value="ENERGY TAXIS MODULATING METHYL ACCEPTING SENSORY TRANSDUCER"/>
    <property type="match status" value="1"/>
</dbReference>
<evidence type="ECO:0000313" key="10">
    <source>
        <dbReference type="Proteomes" id="UP001201549"/>
    </source>
</evidence>
<evidence type="ECO:0000256" key="5">
    <source>
        <dbReference type="SAM" id="Coils"/>
    </source>
</evidence>
<dbReference type="CDD" id="cd06225">
    <property type="entry name" value="HAMP"/>
    <property type="match status" value="1"/>
</dbReference>
<evidence type="ECO:0000259" key="8">
    <source>
        <dbReference type="PROSITE" id="PS50885"/>
    </source>
</evidence>
<accession>A0ABT2FJ42</accession>
<sequence length="633" mass="68280">MAVWRSTLSLFTALGRRLRVRLSLTQKVIGGFSLLGVLLLVSAAANLLYGQQVQQQLRLMTDNATPLVLQTNQLGKVLLNADRQLKSVPSIDDSHLAITAIDNFVTSQTEFDAALQQLQQLAQHNEELLSLIAPLASLDEDYFAQGKQLGEQHQAMLNASAAVIAAQQQWRQLGHDATIAELQPAVVALVAASDEFEFSQAQQTLAPWLTATTPALTQLLSDLQQAKTEQIQAKQQRQQLIDLTGGTIDYAIAVLGAVDQAAHQLVTDSASEVTQALHTGFWLTLGMLLSSLPLAMWVTLNIYLSIKRPLKELLQVQHAAVAGDLGQQVNYSSHNEFGLLANSTNALISHIRQMLQQFTEGASQLTQVSEQTRSRSQQTHQALDAQRAQTQQVNIAMVQLAAAVEEVAQSAALSLDSVIDMGSAVSRGRQQVNISIDGTEILAKHLHQASDSLKAVDSSANDIGGVLDVIKGVSEQTNLLALNAAIEAARAGEHGRGFAVVASEVRTLAQQTGESANTIKQIIEQLQQRAHATVTLMDNCQTAMAEGLQHSADTANCMQQIQQLIDAVSRNSEQIASAAVQQQTSCEHIAGNVRQIADITEDSYAGVSALAQSSEHLEQLVQAQEQLVNQFRA</sequence>
<comment type="similarity">
    <text evidence="3">Belongs to the methyl-accepting chemotaxis (MCP) protein family.</text>
</comment>
<name>A0ABT2FJ42_9GAMM</name>
<dbReference type="RefSeq" id="WP_238895744.1">
    <property type="nucleotide sequence ID" value="NZ_JAKOGG010000004.1"/>
</dbReference>
<dbReference type="PROSITE" id="PS50111">
    <property type="entry name" value="CHEMOTAXIS_TRANSDUC_2"/>
    <property type="match status" value="1"/>
</dbReference>
<feature type="transmembrane region" description="Helical" evidence="6">
    <location>
        <begin position="28"/>
        <end position="49"/>
    </location>
</feature>
<feature type="domain" description="HAMP" evidence="8">
    <location>
        <begin position="304"/>
        <end position="356"/>
    </location>
</feature>
<dbReference type="PANTHER" id="PTHR32089">
    <property type="entry name" value="METHYL-ACCEPTING CHEMOTAXIS PROTEIN MCPB"/>
    <property type="match status" value="1"/>
</dbReference>
<dbReference type="InterPro" id="IPR003660">
    <property type="entry name" value="HAMP_dom"/>
</dbReference>
<dbReference type="PROSITE" id="PS50885">
    <property type="entry name" value="HAMP"/>
    <property type="match status" value="1"/>
</dbReference>
<keyword evidence="6" id="KW-0812">Transmembrane</keyword>
<evidence type="ECO:0000256" key="4">
    <source>
        <dbReference type="PROSITE-ProRule" id="PRU00284"/>
    </source>
</evidence>
<keyword evidence="5" id="KW-0175">Coiled coil</keyword>
<dbReference type="PRINTS" id="PR00260">
    <property type="entry name" value="CHEMTRNSDUCR"/>
</dbReference>
<keyword evidence="2 4" id="KW-0807">Transducer</keyword>
<proteinExistence type="inferred from homology"/>